<dbReference type="GO" id="GO:0000027">
    <property type="term" value="P:ribosomal large subunit assembly"/>
    <property type="evidence" value="ECO:0007669"/>
    <property type="project" value="TreeGrafter"/>
</dbReference>
<dbReference type="AlphaFoldDB" id="A0A061ITB8"/>
<dbReference type="Gene3D" id="3.30.70.1730">
    <property type="match status" value="1"/>
</dbReference>
<dbReference type="GO" id="GO:0003735">
    <property type="term" value="F:structural constituent of ribosome"/>
    <property type="evidence" value="ECO:0007669"/>
    <property type="project" value="TreeGrafter"/>
</dbReference>
<dbReference type="PANTHER" id="PTHR45699:SF3">
    <property type="entry name" value="LARGE RIBOSOMAL SUBUNIT PROTEIN UL10"/>
    <property type="match status" value="1"/>
</dbReference>
<evidence type="ECO:0000256" key="1">
    <source>
        <dbReference type="ARBA" id="ARBA00002200"/>
    </source>
</evidence>
<dbReference type="GO" id="GO:0070180">
    <property type="term" value="F:large ribosomal subunit rRNA binding"/>
    <property type="evidence" value="ECO:0007669"/>
    <property type="project" value="TreeGrafter"/>
</dbReference>
<dbReference type="GO" id="GO:0022625">
    <property type="term" value="C:cytosolic large ribosomal subunit"/>
    <property type="evidence" value="ECO:0007669"/>
    <property type="project" value="TreeGrafter"/>
</dbReference>
<dbReference type="VEuPathDB" id="TriTrypDB:TRSC58_06544"/>
<dbReference type="GO" id="GO:0002181">
    <property type="term" value="P:cytoplasmic translation"/>
    <property type="evidence" value="ECO:0007669"/>
    <property type="project" value="TreeGrafter"/>
</dbReference>
<keyword evidence="5 10" id="KW-0689">Ribosomal protein</keyword>
<evidence type="ECO:0000256" key="2">
    <source>
        <dbReference type="ARBA" id="ARBA00008889"/>
    </source>
</evidence>
<comment type="subunit">
    <text evidence="3">P0 forms a pentameric complex by interaction with dimers of P1 and P2.</text>
</comment>
<evidence type="ECO:0000256" key="5">
    <source>
        <dbReference type="ARBA" id="ARBA00022980"/>
    </source>
</evidence>
<dbReference type="InterPro" id="IPR043141">
    <property type="entry name" value="Ribosomal_uL10-like_sf"/>
</dbReference>
<comment type="function">
    <text evidence="1">Ribosomal protein P0 is the functional equivalent of E.coli protein L10.</text>
</comment>
<dbReference type="InterPro" id="IPR050323">
    <property type="entry name" value="Ribosomal_protein_uL10"/>
</dbReference>
<evidence type="ECO:0000256" key="3">
    <source>
        <dbReference type="ARBA" id="ARBA00011521"/>
    </source>
</evidence>
<keyword evidence="11" id="KW-1185">Reference proteome</keyword>
<evidence type="ECO:0000256" key="8">
    <source>
        <dbReference type="ARBA" id="ARBA00035444"/>
    </source>
</evidence>
<dbReference type="InterPro" id="IPR030670">
    <property type="entry name" value="uL10_eukaryotes"/>
</dbReference>
<reference evidence="10 11" key="1">
    <citation type="submission" date="2013-07" db="EMBL/GenBank/DDBJ databases">
        <authorList>
            <person name="Stoco P.H."/>
            <person name="Wagner G."/>
            <person name="Gerber A."/>
            <person name="Zaha A."/>
            <person name="Thompson C."/>
            <person name="Bartholomeu D.C."/>
            <person name="Luckemeyer D.D."/>
            <person name="Bahia D."/>
            <person name="Loreto E."/>
            <person name="Prestes E.B."/>
            <person name="Lima F.M."/>
            <person name="Rodrigues-Luiz G."/>
            <person name="Vallejo G.A."/>
            <person name="Filho J.F."/>
            <person name="Monteiro K.M."/>
            <person name="Tyler K.M."/>
            <person name="de Almeida L.G."/>
            <person name="Ortiz M.F."/>
            <person name="Siervo M.A."/>
            <person name="de Moraes M.H."/>
            <person name="Cunha O.L."/>
            <person name="Mendonca-Neto R."/>
            <person name="Silva R."/>
            <person name="Teixeira S.M."/>
            <person name="Murta S.M."/>
            <person name="Sincero T.C."/>
            <person name="Mendes T.A."/>
            <person name="Urmenyi T.P."/>
            <person name="Silva V.G."/>
            <person name="da Rocha W.D."/>
            <person name="Andersson B."/>
            <person name="Romanha A.J."/>
            <person name="Steindel M."/>
            <person name="de Vasconcelos A.T."/>
            <person name="Grisard E.C."/>
        </authorList>
    </citation>
    <scope>NUCLEOTIDE SEQUENCE [LARGE SCALE GENOMIC DNA]</scope>
    <source>
        <strain evidence="10 11">SC58</strain>
    </source>
</reference>
<protein>
    <recommendedName>
        <fullName evidence="7">Large ribosomal subunit protein uL10</fullName>
    </recommendedName>
    <alternativeName>
        <fullName evidence="8">60S acidic ribosomal protein P0</fullName>
    </alternativeName>
</protein>
<evidence type="ECO:0000256" key="6">
    <source>
        <dbReference type="ARBA" id="ARBA00023274"/>
    </source>
</evidence>
<accession>A0A061ITB8</accession>
<keyword evidence="4" id="KW-0597">Phosphoprotein</keyword>
<comment type="caution">
    <text evidence="10">The sequence shown here is derived from an EMBL/GenBank/DDBJ whole genome shotgun (WGS) entry which is preliminary data.</text>
</comment>
<dbReference type="Gene3D" id="3.90.105.20">
    <property type="match status" value="1"/>
</dbReference>
<dbReference type="PIRSF" id="PIRSF039087">
    <property type="entry name" value="L10E"/>
    <property type="match status" value="1"/>
</dbReference>
<dbReference type="FunFam" id="3.30.70.1730:FF:000005">
    <property type="entry name" value="Ribosome assembly factor mrt4"/>
    <property type="match status" value="1"/>
</dbReference>
<dbReference type="Pfam" id="PF17777">
    <property type="entry name" value="RL10P_insert"/>
    <property type="match status" value="1"/>
</dbReference>
<sequence length="342" mass="37441">MPSVSEAKREYEERLNGCLTKYSRILFCQMDNVCSQQVHDVRRDLRGVGELVMGKKTLQKKIVEKRAEEKKAMASDKLFYNKCIERNLLCGNTGLIFTNGEISVITDVLDKHRVQAPARVGAISPCDVIVPAGNTGMEPKATGFFQALNIATKIAKGTVEIVTEKKVLSVGDRVDNSTATLLQKLDISPFYYQVEVQSVWDRGVLFLREDLSITDEVVEKFLLDGISSVAAMSLGAGIPTAATLPHMIMDAFKNLLGVSVATEYEFDEFDGKNLRQAALEGKLGGGAADAAAPARRRRSLLLLAAAAADARGRGRGRLTKTLAVDVDWLLTRRRVDRSSFTG</sequence>
<evidence type="ECO:0000256" key="7">
    <source>
        <dbReference type="ARBA" id="ARBA00035202"/>
    </source>
</evidence>
<proteinExistence type="inferred from homology"/>
<evidence type="ECO:0000313" key="11">
    <source>
        <dbReference type="Proteomes" id="UP000031737"/>
    </source>
</evidence>
<dbReference type="InterPro" id="IPR043164">
    <property type="entry name" value="Ribosomal_uL10-like_insert_sf"/>
</dbReference>
<dbReference type="InterPro" id="IPR001790">
    <property type="entry name" value="Ribosomal_uL10"/>
</dbReference>
<organism evidence="10 11">
    <name type="scientific">Trypanosoma rangeli SC58</name>
    <dbReference type="NCBI Taxonomy" id="429131"/>
    <lineage>
        <taxon>Eukaryota</taxon>
        <taxon>Discoba</taxon>
        <taxon>Euglenozoa</taxon>
        <taxon>Kinetoplastea</taxon>
        <taxon>Metakinetoplastina</taxon>
        <taxon>Trypanosomatida</taxon>
        <taxon>Trypanosomatidae</taxon>
        <taxon>Trypanosoma</taxon>
        <taxon>Herpetosoma</taxon>
    </lineage>
</organism>
<dbReference type="PANTHER" id="PTHR45699">
    <property type="entry name" value="60S ACIDIC RIBOSOMAL PROTEIN P0"/>
    <property type="match status" value="1"/>
</dbReference>
<dbReference type="OrthoDB" id="246752at2759"/>
<keyword evidence="6" id="KW-0687">Ribonucleoprotein</keyword>
<dbReference type="EMBL" id="AUPL01006544">
    <property type="protein sequence ID" value="ESL05794.1"/>
    <property type="molecule type" value="Genomic_DNA"/>
</dbReference>
<dbReference type="Proteomes" id="UP000031737">
    <property type="component" value="Unassembled WGS sequence"/>
</dbReference>
<comment type="similarity">
    <text evidence="2">Belongs to the universal ribosomal protein uL10 family.</text>
</comment>
<dbReference type="CDD" id="cd05795">
    <property type="entry name" value="Ribosomal_P0_L10e"/>
    <property type="match status" value="1"/>
</dbReference>
<dbReference type="SUPFAM" id="SSF160369">
    <property type="entry name" value="Ribosomal protein L10-like"/>
    <property type="match status" value="1"/>
</dbReference>
<feature type="domain" description="Large ribosomal subunit protein uL10-like insertion" evidence="9">
    <location>
        <begin position="118"/>
        <end position="187"/>
    </location>
</feature>
<evidence type="ECO:0000256" key="4">
    <source>
        <dbReference type="ARBA" id="ARBA00022553"/>
    </source>
</evidence>
<gene>
    <name evidence="10" type="ORF">TRSC58_06544</name>
</gene>
<name>A0A061ITB8_TRYRA</name>
<evidence type="ECO:0000313" key="10">
    <source>
        <dbReference type="EMBL" id="ESL05794.1"/>
    </source>
</evidence>
<evidence type="ECO:0000259" key="9">
    <source>
        <dbReference type="Pfam" id="PF17777"/>
    </source>
</evidence>
<dbReference type="Pfam" id="PF00466">
    <property type="entry name" value="Ribosomal_L10"/>
    <property type="match status" value="1"/>
</dbReference>
<dbReference type="InterPro" id="IPR040637">
    <property type="entry name" value="Ribosomal_uL10-like_insert"/>
</dbReference>
<dbReference type="FunFam" id="3.90.105.20:FF:000001">
    <property type="entry name" value="60S acidic ribosomal protein P0"/>
    <property type="match status" value="1"/>
</dbReference>